<reference evidence="1" key="1">
    <citation type="journal article" date="2012" name="Mol. Plant Microbe Interact.">
        <title>Rhizobial plasmids that cause impaired symbiotic nitrogen fixation and enhanced host invasion.</title>
        <authorList>
            <person name="Crook M.B."/>
            <person name="Lindsay D.P."/>
            <person name="Biggs M.B."/>
            <person name="Bentley J.S."/>
            <person name="Price J.C."/>
            <person name="Clement S.C."/>
            <person name="Clement M.J."/>
            <person name="Long S.R."/>
            <person name="Griffitts J.S."/>
        </authorList>
    </citation>
    <scope>NUCLEOTIDE SEQUENCE</scope>
    <source>
        <strain evidence="1">C017</strain>
        <plasmid evidence="1">pHRC017</plasmid>
    </source>
</reference>
<gene>
    <name evidence="1" type="ORF">pHRC017_0469</name>
</gene>
<geneLocation type="plasmid" evidence="1">
    <name>pHRC017</name>
</geneLocation>
<keyword evidence="1" id="KW-0614">Plasmid</keyword>
<proteinExistence type="predicted"/>
<dbReference type="RefSeq" id="WP_015061451.1">
    <property type="nucleotide sequence ID" value="NC_019313.1"/>
</dbReference>
<dbReference type="AlphaFoldDB" id="I2E209"/>
<organism evidence="1">
    <name type="scientific">Rhizobium meliloti</name>
    <name type="common">Ensifer meliloti</name>
    <name type="synonym">Sinorhizobium meliloti</name>
    <dbReference type="NCBI Taxonomy" id="382"/>
    <lineage>
        <taxon>Bacteria</taxon>
        <taxon>Pseudomonadati</taxon>
        <taxon>Pseudomonadota</taxon>
        <taxon>Alphaproteobacteria</taxon>
        <taxon>Hyphomicrobiales</taxon>
        <taxon>Rhizobiaceae</taxon>
        <taxon>Sinorhizobium/Ensifer group</taxon>
        <taxon>Sinorhizobium</taxon>
    </lineage>
</organism>
<accession>I2E209</accession>
<sequence>MMAEPRIEGKSTFCSQKIGCRQDHPTAAGDERVSTASDPDCLKRFGNLPDGGNIKRRAIAPEFRLLLQTLELPFWHFKLQAIRLAMFPPWESGPETRQE</sequence>
<evidence type="ECO:0000313" key="1">
    <source>
        <dbReference type="EMBL" id="AFJ91527.1"/>
    </source>
</evidence>
<name>I2E209_RHIML</name>
<dbReference type="EMBL" id="JQ665880">
    <property type="protein sequence ID" value="AFJ91527.1"/>
    <property type="molecule type" value="Genomic_DNA"/>
</dbReference>
<protein>
    <submittedName>
        <fullName evidence="1">Uncharacterized protein</fullName>
    </submittedName>
</protein>